<evidence type="ECO:0000313" key="1">
    <source>
        <dbReference type="EMBL" id="RRD47363.1"/>
    </source>
</evidence>
<protein>
    <submittedName>
        <fullName evidence="1">DUF3027 domain-containing protein</fullName>
    </submittedName>
</protein>
<organism evidence="1 2">
    <name type="scientific">Arachnia propionica</name>
    <dbReference type="NCBI Taxonomy" id="1750"/>
    <lineage>
        <taxon>Bacteria</taxon>
        <taxon>Bacillati</taxon>
        <taxon>Actinomycetota</taxon>
        <taxon>Actinomycetes</taxon>
        <taxon>Propionibacteriales</taxon>
        <taxon>Propionibacteriaceae</taxon>
        <taxon>Arachnia</taxon>
    </lineage>
</organism>
<proteinExistence type="predicted"/>
<sequence length="93" mass="10598">MEKENAIHQRWMAKKNRASDDAAHSDCWAWEQCGGCHFWIPLAGSLGADWGVCANPASHFDQQAMYEHDGCEAFTEDPQGWRTPERFSIPEED</sequence>
<dbReference type="RefSeq" id="WP_125229293.1">
    <property type="nucleotide sequence ID" value="NZ_RQYT01000072.1"/>
</dbReference>
<name>A0A3P1WSD1_9ACTN</name>
<dbReference type="AlphaFoldDB" id="A0A3P1WSD1"/>
<accession>A0A3P1WSD1</accession>
<dbReference type="EMBL" id="RQYT01000072">
    <property type="protein sequence ID" value="RRD47363.1"/>
    <property type="molecule type" value="Genomic_DNA"/>
</dbReference>
<comment type="caution">
    <text evidence="1">The sequence shown here is derived from an EMBL/GenBank/DDBJ whole genome shotgun (WGS) entry which is preliminary data.</text>
</comment>
<dbReference type="Pfam" id="PF11228">
    <property type="entry name" value="DUF3027"/>
    <property type="match status" value="1"/>
</dbReference>
<reference evidence="1 2" key="1">
    <citation type="submission" date="2018-11" db="EMBL/GenBank/DDBJ databases">
        <title>Genomes From Bacteria Associated with the Canine Oral Cavity: a Test Case for Automated Genome-Based Taxonomic Assignment.</title>
        <authorList>
            <person name="Coil D.A."/>
            <person name="Jospin G."/>
            <person name="Darling A.E."/>
            <person name="Wallis C."/>
            <person name="Davis I.J."/>
            <person name="Harris S."/>
            <person name="Eisen J.A."/>
            <person name="Holcombe L.J."/>
            <person name="O'Flynn C."/>
        </authorList>
    </citation>
    <scope>NUCLEOTIDE SEQUENCE [LARGE SCALE GENOMIC DNA]</scope>
    <source>
        <strain evidence="1 2">OH2822_COT-296</strain>
    </source>
</reference>
<dbReference type="InterPro" id="IPR021391">
    <property type="entry name" value="DUF3027"/>
</dbReference>
<evidence type="ECO:0000313" key="2">
    <source>
        <dbReference type="Proteomes" id="UP000280935"/>
    </source>
</evidence>
<dbReference type="OrthoDB" id="3698795at2"/>
<dbReference type="Proteomes" id="UP000280935">
    <property type="component" value="Unassembled WGS sequence"/>
</dbReference>
<gene>
    <name evidence="1" type="ORF">EII35_15120</name>
</gene>